<organism evidence="7 8">
    <name type="scientific">Mycolicibacterium diernhoferi</name>
    <dbReference type="NCBI Taxonomy" id="1801"/>
    <lineage>
        <taxon>Bacteria</taxon>
        <taxon>Bacillati</taxon>
        <taxon>Actinomycetota</taxon>
        <taxon>Actinomycetes</taxon>
        <taxon>Mycobacteriales</taxon>
        <taxon>Mycobacteriaceae</taxon>
        <taxon>Mycolicibacterium</taxon>
    </lineage>
</organism>
<dbReference type="Proteomes" id="UP000220340">
    <property type="component" value="Unassembled WGS sequence"/>
</dbReference>
<protein>
    <submittedName>
        <fullName evidence="7">Alcohol dehydrogenase</fullName>
    </submittedName>
</protein>
<evidence type="ECO:0000259" key="6">
    <source>
        <dbReference type="SMART" id="SM00829"/>
    </source>
</evidence>
<keyword evidence="4" id="KW-0862">Zinc</keyword>
<dbReference type="Gene3D" id="3.40.50.720">
    <property type="entry name" value="NAD(P)-binding Rossmann-like Domain"/>
    <property type="match status" value="1"/>
</dbReference>
<gene>
    <name evidence="7" type="ORF">CRI78_21940</name>
</gene>
<evidence type="ECO:0000256" key="1">
    <source>
        <dbReference type="ARBA" id="ARBA00001947"/>
    </source>
</evidence>
<evidence type="ECO:0000313" key="8">
    <source>
        <dbReference type="Proteomes" id="UP000220340"/>
    </source>
</evidence>
<evidence type="ECO:0000256" key="5">
    <source>
        <dbReference type="ARBA" id="ARBA00023002"/>
    </source>
</evidence>
<keyword evidence="5" id="KW-0560">Oxidoreductase</keyword>
<dbReference type="InterPro" id="IPR011032">
    <property type="entry name" value="GroES-like_sf"/>
</dbReference>
<dbReference type="Pfam" id="PF00107">
    <property type="entry name" value="ADH_zinc_N"/>
    <property type="match status" value="1"/>
</dbReference>
<dbReference type="PANTHER" id="PTHR43161">
    <property type="entry name" value="SORBITOL DEHYDROGENASE"/>
    <property type="match status" value="1"/>
</dbReference>
<evidence type="ECO:0000313" key="7">
    <source>
        <dbReference type="EMBL" id="PEG52314.1"/>
    </source>
</evidence>
<accession>A0A2A7NQ66</accession>
<feature type="domain" description="Enoyl reductase (ER)" evidence="6">
    <location>
        <begin position="8"/>
        <end position="332"/>
    </location>
</feature>
<dbReference type="AlphaFoldDB" id="A0A2A7NQ66"/>
<dbReference type="InterPro" id="IPR020843">
    <property type="entry name" value="ER"/>
</dbReference>
<evidence type="ECO:0000256" key="3">
    <source>
        <dbReference type="ARBA" id="ARBA00022723"/>
    </source>
</evidence>
<keyword evidence="3" id="KW-0479">Metal-binding</keyword>
<dbReference type="SUPFAM" id="SSF51735">
    <property type="entry name" value="NAD(P)-binding Rossmann-fold domains"/>
    <property type="match status" value="1"/>
</dbReference>
<dbReference type="OrthoDB" id="9797931at2"/>
<dbReference type="InterPro" id="IPR013154">
    <property type="entry name" value="ADH-like_N"/>
</dbReference>
<reference evidence="7 8" key="1">
    <citation type="submission" date="2017-10" db="EMBL/GenBank/DDBJ databases">
        <title>The new phylogeny of genus Mycobacterium.</title>
        <authorList>
            <person name="Tortoli E."/>
            <person name="Trovato A."/>
            <person name="Cirillo D.M."/>
        </authorList>
    </citation>
    <scope>NUCLEOTIDE SEQUENCE [LARGE SCALE GENOMIC DNA]</scope>
    <source>
        <strain evidence="7 8">IP141170001</strain>
    </source>
</reference>
<dbReference type="GO" id="GO:0046872">
    <property type="term" value="F:metal ion binding"/>
    <property type="evidence" value="ECO:0007669"/>
    <property type="project" value="UniProtKB-KW"/>
</dbReference>
<proteinExistence type="inferred from homology"/>
<dbReference type="InterPro" id="IPR013149">
    <property type="entry name" value="ADH-like_C"/>
</dbReference>
<dbReference type="Gene3D" id="3.90.180.10">
    <property type="entry name" value="Medium-chain alcohol dehydrogenases, catalytic domain"/>
    <property type="match status" value="1"/>
</dbReference>
<keyword evidence="8" id="KW-1185">Reference proteome</keyword>
<evidence type="ECO:0000256" key="2">
    <source>
        <dbReference type="ARBA" id="ARBA00008072"/>
    </source>
</evidence>
<name>A0A2A7NQ66_9MYCO</name>
<dbReference type="PANTHER" id="PTHR43161:SF9">
    <property type="entry name" value="SORBITOL DEHYDROGENASE"/>
    <property type="match status" value="1"/>
</dbReference>
<comment type="caution">
    <text evidence="7">The sequence shown here is derived from an EMBL/GenBank/DDBJ whole genome shotgun (WGS) entry which is preliminary data.</text>
</comment>
<comment type="cofactor">
    <cofactor evidence="1">
        <name>Zn(2+)</name>
        <dbReference type="ChEBI" id="CHEBI:29105"/>
    </cofactor>
</comment>
<dbReference type="EMBL" id="PDCR01000033">
    <property type="protein sequence ID" value="PEG52314.1"/>
    <property type="molecule type" value="Genomic_DNA"/>
</dbReference>
<dbReference type="GO" id="GO:0016491">
    <property type="term" value="F:oxidoreductase activity"/>
    <property type="evidence" value="ECO:0007669"/>
    <property type="project" value="UniProtKB-KW"/>
</dbReference>
<comment type="similarity">
    <text evidence="2">Belongs to the zinc-containing alcohol dehydrogenase family.</text>
</comment>
<sequence>MMLAARLHAVGDLRVATEADPGDAPAGWSLLAVTSVGICGSDLHWFTDGGIGENRIERPVVPGHEFAARALTGPHAGRRVAVDPAIPCDICELCRMGHHNLCPTVQFAGHGTVDGALQEYLVWPDHLLHPLPDELSNDAGALLEPLGVAIHAADVAHLRPGADVLIVGAGPIGVLATQVALRRGASRVFVTEPLAHRRETALRHGAAAAWSPLGGADAVRDATDGRGVDVVIELAGTDAAIAAAVAAVRPGGRVALAGIPAHDASSFPAAAARRKGLTFAMVRRMKDTYPRAIAMAAGGLDLDGLVTARHGLGAVANAFDAAAQRRGDKVVVVVTGG</sequence>
<dbReference type="Pfam" id="PF08240">
    <property type="entry name" value="ADH_N"/>
    <property type="match status" value="1"/>
</dbReference>
<dbReference type="SUPFAM" id="SSF50129">
    <property type="entry name" value="GroES-like"/>
    <property type="match status" value="1"/>
</dbReference>
<dbReference type="InterPro" id="IPR036291">
    <property type="entry name" value="NAD(P)-bd_dom_sf"/>
</dbReference>
<dbReference type="SMART" id="SM00829">
    <property type="entry name" value="PKS_ER"/>
    <property type="match status" value="1"/>
</dbReference>
<evidence type="ECO:0000256" key="4">
    <source>
        <dbReference type="ARBA" id="ARBA00022833"/>
    </source>
</evidence>